<dbReference type="Proteomes" id="UP000035100">
    <property type="component" value="Unassembled WGS sequence"/>
</dbReference>
<reference evidence="1 2" key="1">
    <citation type="submission" date="2013-01" db="EMBL/GenBank/DDBJ databases">
        <authorList>
            <person name="Fiebig A."/>
            <person name="Goeker M."/>
            <person name="Klenk H.-P.P."/>
        </authorList>
    </citation>
    <scope>NUCLEOTIDE SEQUENCE [LARGE SCALE GENOMIC DNA]</scope>
    <source>
        <strain evidence="1 2">DSM 24838</strain>
    </source>
</reference>
<sequence length="59" mass="6802">MIAKALGREAYELSNAGKLFLDAQKEAPKKAKEDFRKLKKSDFAHAYERSSCRVWLSIR</sequence>
<proteinExistence type="predicted"/>
<gene>
    <name evidence="1" type="ORF">Wenmar_01789</name>
</gene>
<evidence type="ECO:0000313" key="1">
    <source>
        <dbReference type="EMBL" id="KIQ69427.1"/>
    </source>
</evidence>
<keyword evidence="2" id="KW-1185">Reference proteome</keyword>
<protein>
    <submittedName>
        <fullName evidence="1">Uncharacterized protein</fullName>
    </submittedName>
</protein>
<organism evidence="1 2">
    <name type="scientific">Wenxinia marina DSM 24838</name>
    <dbReference type="NCBI Taxonomy" id="1123501"/>
    <lineage>
        <taxon>Bacteria</taxon>
        <taxon>Pseudomonadati</taxon>
        <taxon>Pseudomonadota</taxon>
        <taxon>Alphaproteobacteria</taxon>
        <taxon>Rhodobacterales</taxon>
        <taxon>Roseobacteraceae</taxon>
        <taxon>Wenxinia</taxon>
    </lineage>
</organism>
<accession>A0A0D0QAU6</accession>
<evidence type="ECO:0000313" key="2">
    <source>
        <dbReference type="Proteomes" id="UP000035100"/>
    </source>
</evidence>
<dbReference type="EMBL" id="AONG01000009">
    <property type="protein sequence ID" value="KIQ69427.1"/>
    <property type="molecule type" value="Genomic_DNA"/>
</dbReference>
<dbReference type="AlphaFoldDB" id="A0A0D0QAU6"/>
<name>A0A0D0QAU6_9RHOB</name>
<comment type="caution">
    <text evidence="1">The sequence shown here is derived from an EMBL/GenBank/DDBJ whole genome shotgun (WGS) entry which is preliminary data.</text>
</comment>